<evidence type="ECO:0000313" key="4">
    <source>
        <dbReference type="EMBL" id="KAJ8881662.1"/>
    </source>
</evidence>
<dbReference type="InterPro" id="IPR002516">
    <property type="entry name" value="Glyco_trans_11"/>
</dbReference>
<evidence type="ECO:0000313" key="5">
    <source>
        <dbReference type="Proteomes" id="UP001159363"/>
    </source>
</evidence>
<reference evidence="4 5" key="1">
    <citation type="submission" date="2023-02" db="EMBL/GenBank/DDBJ databases">
        <title>LHISI_Scaffold_Assembly.</title>
        <authorList>
            <person name="Stuart O.P."/>
            <person name="Cleave R."/>
            <person name="Magrath M.J.L."/>
            <person name="Mikheyev A.S."/>
        </authorList>
    </citation>
    <scope>NUCLEOTIDE SEQUENCE [LARGE SCALE GENOMIC DNA]</scope>
    <source>
        <strain evidence="4">Daus_M_001</strain>
        <tissue evidence="4">Leg muscle</tissue>
    </source>
</reference>
<keyword evidence="5" id="KW-1185">Reference proteome</keyword>
<dbReference type="EC" id="2.4.1.-" evidence="3"/>
<organism evidence="4 5">
    <name type="scientific">Dryococelus australis</name>
    <dbReference type="NCBI Taxonomy" id="614101"/>
    <lineage>
        <taxon>Eukaryota</taxon>
        <taxon>Metazoa</taxon>
        <taxon>Ecdysozoa</taxon>
        <taxon>Arthropoda</taxon>
        <taxon>Hexapoda</taxon>
        <taxon>Insecta</taxon>
        <taxon>Pterygota</taxon>
        <taxon>Neoptera</taxon>
        <taxon>Polyneoptera</taxon>
        <taxon>Phasmatodea</taxon>
        <taxon>Verophasmatodea</taxon>
        <taxon>Anareolatae</taxon>
        <taxon>Phasmatidae</taxon>
        <taxon>Eurycanthinae</taxon>
        <taxon>Dryococelus</taxon>
    </lineage>
</organism>
<evidence type="ECO:0000256" key="2">
    <source>
        <dbReference type="ARBA" id="ARBA00022679"/>
    </source>
</evidence>
<dbReference type="PROSITE" id="PS51257">
    <property type="entry name" value="PROKAR_LIPOPROTEIN"/>
    <property type="match status" value="1"/>
</dbReference>
<dbReference type="PANTHER" id="PTHR11927:SF9">
    <property type="entry name" value="L-FUCOSYLTRANSFERASE"/>
    <property type="match status" value="1"/>
</dbReference>
<keyword evidence="3" id="KW-0333">Golgi apparatus</keyword>
<keyword evidence="3" id="KW-1133">Transmembrane helix</keyword>
<comment type="similarity">
    <text evidence="3">Belongs to the glycosyltransferase 11 family.</text>
</comment>
<gene>
    <name evidence="4" type="ORF">PR048_018148</name>
</gene>
<protein>
    <recommendedName>
        <fullName evidence="3">L-Fucosyltransferase</fullName>
        <ecNumber evidence="3">2.4.1.-</ecNumber>
    </recommendedName>
</protein>
<comment type="pathway">
    <text evidence="3">Protein modification; protein glycosylation.</text>
</comment>
<keyword evidence="1 3" id="KW-0328">Glycosyltransferase</keyword>
<keyword evidence="2 3" id="KW-0808">Transferase</keyword>
<sequence length="336" mass="38041">MRKPNQNLLATSLMLACSVVVVVHVFVFPLYSVLPRRRSARQLGDFEQMLCLSNLRASQGPVLWRHHCPRHGIVTVAQGGRLGNQMWEYAATWAVARRTGLEPYVPRCIRKLLDEVFCDLSIPSLGYVSHCPIDWDNVVRSPELWAYTNQSIVLPRFSVFADLTLGWAEDIRHEFRFHDKLCETSRRVLESAGQFVNGTLATYVGIHVRRTDYRDYLWRTRRIFLAGAEYFLNAMEYFRAKYGKNVVFLVVSDDPAWCQRNLVGGSGDVFVVSKSGVSSPGQDLAIMAACNHSIIDYGTFGVWGAILASGETIVYNISKHSSIRVAELLPNWHVLN</sequence>
<keyword evidence="3" id="KW-0735">Signal-anchor</keyword>
<dbReference type="Proteomes" id="UP001159363">
    <property type="component" value="Chromosome 5"/>
</dbReference>
<comment type="subcellular location">
    <subcellularLocation>
        <location evidence="3">Golgi apparatus</location>
        <location evidence="3">Golgi stack membrane</location>
        <topology evidence="3">Single-pass type II membrane protein</topology>
    </subcellularLocation>
</comment>
<dbReference type="PANTHER" id="PTHR11927">
    <property type="entry name" value="GALACTOSIDE 2-L-FUCOSYLTRANSFERASE"/>
    <property type="match status" value="1"/>
</dbReference>
<dbReference type="CDD" id="cd11301">
    <property type="entry name" value="Fut1_Fut2_like"/>
    <property type="match status" value="1"/>
</dbReference>
<evidence type="ECO:0000256" key="1">
    <source>
        <dbReference type="ARBA" id="ARBA00022676"/>
    </source>
</evidence>
<keyword evidence="3" id="KW-0812">Transmembrane</keyword>
<feature type="transmembrane region" description="Helical" evidence="3">
    <location>
        <begin position="12"/>
        <end position="34"/>
    </location>
</feature>
<dbReference type="Pfam" id="PF01531">
    <property type="entry name" value="Glyco_transf_11"/>
    <property type="match status" value="1"/>
</dbReference>
<accession>A0ABQ9HBK2</accession>
<keyword evidence="3" id="KW-0325">Glycoprotein</keyword>
<proteinExistence type="inferred from homology"/>
<evidence type="ECO:0000256" key="3">
    <source>
        <dbReference type="RuleBase" id="RU363129"/>
    </source>
</evidence>
<name>A0ABQ9HBK2_9NEOP</name>
<keyword evidence="3" id="KW-0472">Membrane</keyword>
<dbReference type="EMBL" id="JARBHB010000006">
    <property type="protein sequence ID" value="KAJ8881662.1"/>
    <property type="molecule type" value="Genomic_DNA"/>
</dbReference>
<comment type="caution">
    <text evidence="4">The sequence shown here is derived from an EMBL/GenBank/DDBJ whole genome shotgun (WGS) entry which is preliminary data.</text>
</comment>